<evidence type="ECO:0000313" key="2">
    <source>
        <dbReference type="Proteomes" id="UP000295985"/>
    </source>
</evidence>
<organism evidence="1 2">
    <name type="scientific">Brenneria nigrifluens DSM 30175 = ATCC 13028</name>
    <dbReference type="NCBI Taxonomy" id="1121120"/>
    <lineage>
        <taxon>Bacteria</taxon>
        <taxon>Pseudomonadati</taxon>
        <taxon>Pseudomonadota</taxon>
        <taxon>Gammaproteobacteria</taxon>
        <taxon>Enterobacterales</taxon>
        <taxon>Pectobacteriaceae</taxon>
        <taxon>Brenneria</taxon>
    </lineage>
</organism>
<reference evidence="1 2" key="1">
    <citation type="submission" date="2018-04" db="EMBL/GenBank/DDBJ databases">
        <title>Brenneria corticis sp.nov.</title>
        <authorList>
            <person name="Li Y."/>
        </authorList>
    </citation>
    <scope>NUCLEOTIDE SEQUENCE [LARGE SCALE GENOMIC DNA]</scope>
    <source>
        <strain evidence="1 2">LMG 2694</strain>
    </source>
</reference>
<dbReference type="EMBL" id="QDKK01000040">
    <property type="protein sequence ID" value="PWC21102.1"/>
    <property type="molecule type" value="Genomic_DNA"/>
</dbReference>
<protein>
    <submittedName>
        <fullName evidence="1">Uncharacterized protein</fullName>
    </submittedName>
</protein>
<proteinExistence type="predicted"/>
<dbReference type="Proteomes" id="UP000295985">
    <property type="component" value="Unassembled WGS sequence"/>
</dbReference>
<accession>A0A2U1UHN5</accession>
<name>A0A2U1UHN5_9GAMM</name>
<evidence type="ECO:0000313" key="1">
    <source>
        <dbReference type="EMBL" id="PWC21102.1"/>
    </source>
</evidence>
<sequence>MLRIIVHHLDLYPSSFKLHLCWLPSLTPVTYWRKLLGIRSVAALMQLEIYWVYTVRSTC</sequence>
<comment type="caution">
    <text evidence="1">The sequence shown here is derived from an EMBL/GenBank/DDBJ whole genome shotgun (WGS) entry which is preliminary data.</text>
</comment>
<gene>
    <name evidence="1" type="ORF">DDT54_19485</name>
</gene>
<dbReference type="AlphaFoldDB" id="A0A2U1UHN5"/>